<gene>
    <name evidence="2" type="ORF">CP985_04130</name>
</gene>
<keyword evidence="3" id="KW-1185">Reference proteome</keyword>
<organism evidence="2 3">
    <name type="scientific">Malaciobacter mytili LMG 24559</name>
    <dbReference type="NCBI Taxonomy" id="1032238"/>
    <lineage>
        <taxon>Bacteria</taxon>
        <taxon>Pseudomonadati</taxon>
        <taxon>Campylobacterota</taxon>
        <taxon>Epsilonproteobacteria</taxon>
        <taxon>Campylobacterales</taxon>
        <taxon>Arcobacteraceae</taxon>
        <taxon>Malaciobacter</taxon>
    </lineage>
</organism>
<keyword evidence="1" id="KW-0175">Coiled coil</keyword>
<reference evidence="2 3" key="1">
    <citation type="submission" date="2017-09" db="EMBL/GenBank/DDBJ databases">
        <title>Genomics of the genus Arcobacter.</title>
        <authorList>
            <person name="Perez-Cataluna A."/>
            <person name="Figueras M.J."/>
            <person name="Salas-Masso N."/>
        </authorList>
    </citation>
    <scope>NUCLEOTIDE SEQUENCE [LARGE SCALE GENOMIC DNA]</scope>
    <source>
        <strain evidence="2 3">CECT 7386</strain>
    </source>
</reference>
<dbReference type="EMBL" id="NXID01000010">
    <property type="protein sequence ID" value="RXK16351.1"/>
    <property type="molecule type" value="Genomic_DNA"/>
</dbReference>
<evidence type="ECO:0000256" key="1">
    <source>
        <dbReference type="SAM" id="Coils"/>
    </source>
</evidence>
<dbReference type="RefSeq" id="WP_114840637.1">
    <property type="nucleotide sequence ID" value="NZ_CP031219.1"/>
</dbReference>
<accession>A0AAX2AL14</accession>
<evidence type="ECO:0000313" key="3">
    <source>
        <dbReference type="Proteomes" id="UP000290092"/>
    </source>
</evidence>
<dbReference type="AlphaFoldDB" id="A0AAX2AL14"/>
<feature type="coiled-coil region" evidence="1">
    <location>
        <begin position="96"/>
        <end position="123"/>
    </location>
</feature>
<dbReference type="KEGG" id="amyt:AMYT_0117"/>
<protein>
    <submittedName>
        <fullName evidence="2">Uncharacterized protein</fullName>
    </submittedName>
</protein>
<sequence length="200" mass="23765">MNTNTINTQLTIGFWFGKEKPIKEEDNFYAYTLYSNTLVEQFERFKHTYEEFKIKNPSPLVPYKDCLENEECFLIYENGEVEETTFLDLSLKIQLLKNIEGNEKRLEEEISNLEDNLINTFEETLKNVECKEYSLSEFFNKSELKIIHTIIDKSSGFVDLQSRLLKYFRRIKSSLRKRGVEYKYLSYAVAYSVHKSTFNS</sequence>
<dbReference type="Proteomes" id="UP000290092">
    <property type="component" value="Unassembled WGS sequence"/>
</dbReference>
<name>A0AAX2AL14_9BACT</name>
<proteinExistence type="predicted"/>
<evidence type="ECO:0000313" key="2">
    <source>
        <dbReference type="EMBL" id="RXK16351.1"/>
    </source>
</evidence>
<comment type="caution">
    <text evidence="2">The sequence shown here is derived from an EMBL/GenBank/DDBJ whole genome shotgun (WGS) entry which is preliminary data.</text>
</comment>